<feature type="transmembrane region" description="Helical" evidence="10">
    <location>
        <begin position="734"/>
        <end position="758"/>
    </location>
</feature>
<feature type="transmembrane region" description="Helical" evidence="10">
    <location>
        <begin position="855"/>
        <end position="877"/>
    </location>
</feature>
<feature type="transmembrane region" description="Helical" evidence="10">
    <location>
        <begin position="778"/>
        <end position="796"/>
    </location>
</feature>
<feature type="domain" description="ABC transmembrane type-1" evidence="12">
    <location>
        <begin position="739"/>
        <end position="1021"/>
    </location>
</feature>
<evidence type="ECO:0000313" key="14">
    <source>
        <dbReference type="Proteomes" id="UP000193642"/>
    </source>
</evidence>
<dbReference type="FunFam" id="3.40.50.300:FF:000302">
    <property type="entry name" value="ATP-binding cassette subfamily B member 5"/>
    <property type="match status" value="1"/>
</dbReference>
<feature type="transmembrane region" description="Helical" evidence="10">
    <location>
        <begin position="883"/>
        <end position="902"/>
    </location>
</feature>
<feature type="domain" description="ABC transmembrane type-1" evidence="12">
    <location>
        <begin position="71"/>
        <end position="373"/>
    </location>
</feature>
<dbReference type="Gene3D" id="1.20.1560.10">
    <property type="entry name" value="ABC transporter type 1, transmembrane domain"/>
    <property type="match status" value="1"/>
</dbReference>
<dbReference type="InterPro" id="IPR011527">
    <property type="entry name" value="ABC1_TM_dom"/>
</dbReference>
<comment type="subcellular location">
    <subcellularLocation>
        <location evidence="1">Membrane</location>
        <topology evidence="1">Multi-pass membrane protein</topology>
    </subcellularLocation>
</comment>
<dbReference type="PROSITE" id="PS50929">
    <property type="entry name" value="ABC_TM1F"/>
    <property type="match status" value="2"/>
</dbReference>
<dbReference type="SMART" id="SM00382">
    <property type="entry name" value="AAA"/>
    <property type="match status" value="2"/>
</dbReference>
<feature type="transmembrane region" description="Helical" evidence="10">
    <location>
        <begin position="310"/>
        <end position="332"/>
    </location>
</feature>
<evidence type="ECO:0000256" key="3">
    <source>
        <dbReference type="ARBA" id="ARBA00022448"/>
    </source>
</evidence>
<dbReference type="Gene3D" id="3.40.50.300">
    <property type="entry name" value="P-loop containing nucleotide triphosphate hydrolases"/>
    <property type="match status" value="2"/>
</dbReference>
<accession>A0A1Y2CGI2</accession>
<dbReference type="InterPro" id="IPR017871">
    <property type="entry name" value="ABC_transporter-like_CS"/>
</dbReference>
<evidence type="ECO:0000313" key="13">
    <source>
        <dbReference type="EMBL" id="ORY45944.1"/>
    </source>
</evidence>
<dbReference type="PANTHER" id="PTHR43394:SF27">
    <property type="entry name" value="ATP-DEPENDENT TRANSLOCASE ABCB1-LIKE"/>
    <property type="match status" value="1"/>
</dbReference>
<keyword evidence="3" id="KW-0813">Transport</keyword>
<feature type="transmembrane region" description="Helical" evidence="10">
    <location>
        <begin position="206"/>
        <end position="225"/>
    </location>
</feature>
<feature type="transmembrane region" description="Helical" evidence="10">
    <location>
        <begin position="231"/>
        <end position="248"/>
    </location>
</feature>
<dbReference type="CDD" id="cd18578">
    <property type="entry name" value="ABC_6TM_Pgp_ABCB1_D2_like"/>
    <property type="match status" value="1"/>
</dbReference>
<name>A0A1Y2CGI2_9FUNG</name>
<feature type="domain" description="ABC transporter" evidence="11">
    <location>
        <begin position="408"/>
        <end position="653"/>
    </location>
</feature>
<dbReference type="GO" id="GO:0005743">
    <property type="term" value="C:mitochondrial inner membrane"/>
    <property type="evidence" value="ECO:0007669"/>
    <property type="project" value="TreeGrafter"/>
</dbReference>
<dbReference type="STRING" id="329046.A0A1Y2CGI2"/>
<evidence type="ECO:0000256" key="6">
    <source>
        <dbReference type="ARBA" id="ARBA00022840"/>
    </source>
</evidence>
<keyword evidence="8 10" id="KW-0472">Membrane</keyword>
<dbReference type="InterPro" id="IPR027417">
    <property type="entry name" value="P-loop_NTPase"/>
</dbReference>
<feature type="region of interest" description="Disordered" evidence="9">
    <location>
        <begin position="1"/>
        <end position="46"/>
    </location>
</feature>
<feature type="compositionally biased region" description="Polar residues" evidence="9">
    <location>
        <begin position="20"/>
        <end position="34"/>
    </location>
</feature>
<feature type="transmembrane region" description="Helical" evidence="10">
    <location>
        <begin position="68"/>
        <end position="91"/>
    </location>
</feature>
<dbReference type="FunFam" id="1.20.1560.10:FF:000009">
    <property type="entry name" value="ABC transporter B family member 1"/>
    <property type="match status" value="1"/>
</dbReference>
<comment type="caution">
    <text evidence="13">The sequence shown here is derived from an EMBL/GenBank/DDBJ whole genome shotgun (WGS) entry which is preliminary data.</text>
</comment>
<evidence type="ECO:0000256" key="5">
    <source>
        <dbReference type="ARBA" id="ARBA00022741"/>
    </source>
</evidence>
<dbReference type="FunFam" id="1.20.1560.10:FF:000102">
    <property type="entry name" value="ABC multidrug transporter Mdr1"/>
    <property type="match status" value="1"/>
</dbReference>
<dbReference type="EMBL" id="MCGO01000018">
    <property type="protein sequence ID" value="ORY45944.1"/>
    <property type="molecule type" value="Genomic_DNA"/>
</dbReference>
<dbReference type="GO" id="GO:0005524">
    <property type="term" value="F:ATP binding"/>
    <property type="evidence" value="ECO:0007669"/>
    <property type="project" value="UniProtKB-KW"/>
</dbReference>
<dbReference type="CDD" id="cd03249">
    <property type="entry name" value="ABC_MTABC3_MDL1_MDL2"/>
    <property type="match status" value="2"/>
</dbReference>
<keyword evidence="7 10" id="KW-1133">Transmembrane helix</keyword>
<dbReference type="PANTHER" id="PTHR43394">
    <property type="entry name" value="ATP-DEPENDENT PERMEASE MDL1, MITOCHONDRIAL"/>
    <property type="match status" value="1"/>
</dbReference>
<dbReference type="Pfam" id="PF00664">
    <property type="entry name" value="ABC_membrane"/>
    <property type="match status" value="2"/>
</dbReference>
<dbReference type="FunFam" id="3.40.50.300:FF:000205">
    <property type="entry name" value="ABC transporter B family member 4"/>
    <property type="match status" value="1"/>
</dbReference>
<feature type="transmembrane region" description="Helical" evidence="10">
    <location>
        <begin position="963"/>
        <end position="985"/>
    </location>
</feature>
<evidence type="ECO:0000256" key="1">
    <source>
        <dbReference type="ARBA" id="ARBA00004141"/>
    </source>
</evidence>
<gene>
    <name evidence="13" type="ORF">BCR33DRAFT_715970</name>
</gene>
<dbReference type="Pfam" id="PF00005">
    <property type="entry name" value="ABC_tran"/>
    <property type="match status" value="2"/>
</dbReference>
<proteinExistence type="inferred from homology"/>
<evidence type="ECO:0000256" key="8">
    <source>
        <dbReference type="ARBA" id="ARBA00023136"/>
    </source>
</evidence>
<comment type="similarity">
    <text evidence="2">Belongs to the ABC transporter superfamily. ABCB family. Multidrug resistance exporter (TC 3.A.1.201) subfamily.</text>
</comment>
<evidence type="ECO:0000256" key="7">
    <source>
        <dbReference type="ARBA" id="ARBA00022989"/>
    </source>
</evidence>
<dbReference type="InterPro" id="IPR003439">
    <property type="entry name" value="ABC_transporter-like_ATP-bd"/>
</dbReference>
<dbReference type="InterPro" id="IPR036640">
    <property type="entry name" value="ABC1_TM_sf"/>
</dbReference>
<keyword evidence="4 10" id="KW-0812">Transmembrane</keyword>
<keyword evidence="14" id="KW-1185">Reference proteome</keyword>
<feature type="transmembrane region" description="Helical" evidence="10">
    <location>
        <begin position="997"/>
        <end position="1019"/>
    </location>
</feature>
<evidence type="ECO:0000256" key="4">
    <source>
        <dbReference type="ARBA" id="ARBA00022692"/>
    </source>
</evidence>
<feature type="transmembrane region" description="Helical" evidence="10">
    <location>
        <begin position="133"/>
        <end position="155"/>
    </location>
</feature>
<reference evidence="13 14" key="1">
    <citation type="submission" date="2016-07" db="EMBL/GenBank/DDBJ databases">
        <title>Pervasive Adenine N6-methylation of Active Genes in Fungi.</title>
        <authorList>
            <consortium name="DOE Joint Genome Institute"/>
            <person name="Mondo S.J."/>
            <person name="Dannebaum R.O."/>
            <person name="Kuo R.C."/>
            <person name="Labutti K."/>
            <person name="Haridas S."/>
            <person name="Kuo A."/>
            <person name="Salamov A."/>
            <person name="Ahrendt S.R."/>
            <person name="Lipzen A."/>
            <person name="Sullivan W."/>
            <person name="Andreopoulos W.B."/>
            <person name="Clum A."/>
            <person name="Lindquist E."/>
            <person name="Daum C."/>
            <person name="Ramamoorthy G.K."/>
            <person name="Gryganskyi A."/>
            <person name="Culley D."/>
            <person name="Magnuson J.K."/>
            <person name="James T.Y."/>
            <person name="O'Malley M.A."/>
            <person name="Stajich J.E."/>
            <person name="Spatafora J.W."/>
            <person name="Visel A."/>
            <person name="Grigoriev I.V."/>
        </authorList>
    </citation>
    <scope>NUCLEOTIDE SEQUENCE [LARGE SCALE GENOMIC DNA]</scope>
    <source>
        <strain evidence="13 14">JEL800</strain>
    </source>
</reference>
<dbReference type="SUPFAM" id="SSF52540">
    <property type="entry name" value="P-loop containing nucleoside triphosphate hydrolases"/>
    <property type="match status" value="2"/>
</dbReference>
<dbReference type="GO" id="GO:0015421">
    <property type="term" value="F:ABC-type oligopeptide transporter activity"/>
    <property type="evidence" value="ECO:0007669"/>
    <property type="project" value="TreeGrafter"/>
</dbReference>
<keyword evidence="6" id="KW-0067">ATP-binding</keyword>
<evidence type="ECO:0000259" key="12">
    <source>
        <dbReference type="PROSITE" id="PS50929"/>
    </source>
</evidence>
<protein>
    <submittedName>
        <fullName evidence="13">Leptomycin B resistance protein pmd1</fullName>
    </submittedName>
</protein>
<dbReference type="CDD" id="cd18577">
    <property type="entry name" value="ABC_6TM_Pgp_ABCB1_D1_like"/>
    <property type="match status" value="1"/>
</dbReference>
<dbReference type="OrthoDB" id="6500128at2759"/>
<dbReference type="GO" id="GO:0090374">
    <property type="term" value="P:oligopeptide export from mitochondrion"/>
    <property type="evidence" value="ECO:0007669"/>
    <property type="project" value="TreeGrafter"/>
</dbReference>
<evidence type="ECO:0000256" key="10">
    <source>
        <dbReference type="SAM" id="Phobius"/>
    </source>
</evidence>
<feature type="transmembrane region" description="Helical" evidence="10">
    <location>
        <begin position="344"/>
        <end position="362"/>
    </location>
</feature>
<keyword evidence="5" id="KW-0547">Nucleotide-binding</keyword>
<organism evidence="13 14">
    <name type="scientific">Rhizoclosmatium globosum</name>
    <dbReference type="NCBI Taxonomy" id="329046"/>
    <lineage>
        <taxon>Eukaryota</taxon>
        <taxon>Fungi</taxon>
        <taxon>Fungi incertae sedis</taxon>
        <taxon>Chytridiomycota</taxon>
        <taxon>Chytridiomycota incertae sedis</taxon>
        <taxon>Chytridiomycetes</taxon>
        <taxon>Chytridiales</taxon>
        <taxon>Chytriomycetaceae</taxon>
        <taxon>Rhizoclosmatium</taxon>
    </lineage>
</organism>
<dbReference type="SUPFAM" id="SSF90123">
    <property type="entry name" value="ABC transporter transmembrane region"/>
    <property type="match status" value="2"/>
</dbReference>
<feature type="domain" description="ABC transporter" evidence="11">
    <location>
        <begin position="1061"/>
        <end position="1298"/>
    </location>
</feature>
<sequence length="1308" mass="142611">MSDSGPPPTEEQWAVADKSSMPNAPMPNNVTAATSEPPAQIEPHSAKETPRKIGYFELYRFATTFDKALMAVGLLMAAAAGSANPLLTIVFGNLVNSFSAPQPIVNGSTAEFEFRLHTFQDNLMSQVRENCLYFVYIALATFVTTYIYMAIFVSCGERITHHTRHAYLKAVLRQNIGWHDTEGAGEVATRITSDMLLIQEAISEKVPICFSQVFAFISAFIIAFIKSWRLTLVLMCGIPLIAGSVVIMNKVSSKYQTVILEGYSKAGTIAEEGLTAVRTVTAFNAQKKMSQRYGDLLATARNAGVRKAMVTGLGTGVMFGVIYLMYSVSFYYGSVLLLSDLIDAGTVVNVFFAVLIGAFSLAQVAPELQAIALGTGAGSKIFFTLERVPTIDTEDKGGKTIDQVAGKVEFKKVQFTYPSRPDVKILKGLDLTVEPGKTVALVGASGSGKSTIIQLLERFYDSTDGEVLFDGVNVKDLNLLWLRQQIGYVSQEPTLFEGSVAENIAHGLTGTANEHANEETKLKLIQSAAVKANAHEFIQLLPQGYNTQVGERGLLLSGGQKQRIAIARAIIKDPKVLLLDEATSALDTTSERIVQAALENASEGRTTIVIAHRLSTIKKADLIVVMARGEIIEKGTHQELIEMEGGFYAQLVNAQQLVQNEDNGQDVSDVRETLTERKEDTKKSEFIVADSIKPETVTERTGPADAEMGFKDSERPITLGHVIVEIYKLNKPELIYICVGLVASVAAGLVVPFLSIIFSSAIGAFSEPEPQRTTDAHFWAGLFVALAAVTAVSNFIQNFMFGLSNEFLTERIRKLLYTKMLRQNIAFFDQDGNTTGALTSSLATDAQKVQGASGVTLGTALQLFFTLFGGVVVGLVYGWKLALLGLCLVPVLVATSFFRLRVLKYFHDKVKKAYARSAQVATESVAAIRTVQSLTNEQKVLDGYSKLLDGPLRDGYKNAAFNTILYAAAQCTNFFGNAACFYYGGYLVAYEGYTVKTFFTVFMAVIFGSMSAGRIFAFVPDAFNAKNSAENILRIVEREPEIDSDSSEGLSVDSTNVQGLVEFKDVKFVYPTRPNVKVLRGLNISVKPGQFVALVGPSGCGKSTTIGLIERFYDPIDGFVCLDGNDIRKLNINQYRNVVGLVSQEPNLFDMSIEDNIAFGCDEQPSEERIIQAAKDANIHDFIMSLPDGYKTFVGQKGGQLSGGQKQRVAIARALVRNPRVLLLDEATSALDAESEKIVQLALDEAAKGRTTIAIAHRLSSIQHADVIYFLKDGVVAESGTHQQLYDKRGMYYELVVQQGLDGQKSEE</sequence>
<dbReference type="PROSITE" id="PS50893">
    <property type="entry name" value="ABC_TRANSPORTER_2"/>
    <property type="match status" value="2"/>
</dbReference>
<dbReference type="InterPro" id="IPR039421">
    <property type="entry name" value="Type_1_exporter"/>
</dbReference>
<dbReference type="PROSITE" id="PS00211">
    <property type="entry name" value="ABC_TRANSPORTER_1"/>
    <property type="match status" value="2"/>
</dbReference>
<evidence type="ECO:0000256" key="2">
    <source>
        <dbReference type="ARBA" id="ARBA00007577"/>
    </source>
</evidence>
<dbReference type="InterPro" id="IPR003593">
    <property type="entry name" value="AAA+_ATPase"/>
</dbReference>
<evidence type="ECO:0000256" key="9">
    <source>
        <dbReference type="SAM" id="MobiDB-lite"/>
    </source>
</evidence>
<evidence type="ECO:0000259" key="11">
    <source>
        <dbReference type="PROSITE" id="PS50893"/>
    </source>
</evidence>
<dbReference type="GO" id="GO:0016887">
    <property type="term" value="F:ATP hydrolysis activity"/>
    <property type="evidence" value="ECO:0007669"/>
    <property type="project" value="InterPro"/>
</dbReference>
<dbReference type="Proteomes" id="UP000193642">
    <property type="component" value="Unassembled WGS sequence"/>
</dbReference>